<dbReference type="PANTHER" id="PTHR33180">
    <property type="entry name" value="PHOTOSYSTEM II CP43 REACTION CENTER PROTEIN"/>
    <property type="match status" value="1"/>
</dbReference>
<organism evidence="3 4">
    <name type="scientific">Solanum commersonii</name>
    <name type="common">Commerson's wild potato</name>
    <name type="synonym">Commerson's nightshade</name>
    <dbReference type="NCBI Taxonomy" id="4109"/>
    <lineage>
        <taxon>Eukaryota</taxon>
        <taxon>Viridiplantae</taxon>
        <taxon>Streptophyta</taxon>
        <taxon>Embryophyta</taxon>
        <taxon>Tracheophyta</taxon>
        <taxon>Spermatophyta</taxon>
        <taxon>Magnoliopsida</taxon>
        <taxon>eudicotyledons</taxon>
        <taxon>Gunneridae</taxon>
        <taxon>Pentapetalae</taxon>
        <taxon>asterids</taxon>
        <taxon>lamiids</taxon>
        <taxon>Solanales</taxon>
        <taxon>Solanaceae</taxon>
        <taxon>Solanoideae</taxon>
        <taxon>Solaneae</taxon>
        <taxon>Solanum</taxon>
    </lineage>
</organism>
<evidence type="ECO:0000256" key="1">
    <source>
        <dbReference type="SAM" id="MobiDB-lite"/>
    </source>
</evidence>
<dbReference type="OrthoDB" id="1306244at2759"/>
<dbReference type="AlphaFoldDB" id="A0A9J5YLA4"/>
<name>A0A9J5YLA4_SOLCO</name>
<feature type="compositionally biased region" description="Low complexity" evidence="1">
    <location>
        <begin position="140"/>
        <end position="159"/>
    </location>
</feature>
<dbReference type="InterPro" id="IPR046796">
    <property type="entry name" value="Transposase_32_dom"/>
</dbReference>
<dbReference type="Proteomes" id="UP000824120">
    <property type="component" value="Chromosome 6"/>
</dbReference>
<proteinExistence type="predicted"/>
<evidence type="ECO:0000313" key="3">
    <source>
        <dbReference type="EMBL" id="KAG5599726.1"/>
    </source>
</evidence>
<dbReference type="PANTHER" id="PTHR33180:SF31">
    <property type="entry name" value="POLYPROTEIN PROTEIN"/>
    <property type="match status" value="1"/>
</dbReference>
<feature type="domain" description="Putative plant transposon protein" evidence="2">
    <location>
        <begin position="1"/>
        <end position="79"/>
    </location>
</feature>
<comment type="caution">
    <text evidence="3">The sequence shown here is derived from an EMBL/GenBank/DDBJ whole genome shotgun (WGS) entry which is preliminary data.</text>
</comment>
<gene>
    <name evidence="3" type="ORF">H5410_031096</name>
</gene>
<sequence>MNITSRYWFDFISSTIMLSQNESILFHPKATCLGSIMDRRRIDLGLLVSQEMAMKAKQMQTSLPFPILITELYQYAGVPRDHAGDIKVTPSSSIDIWCIEVEFTREDDGKRRIAPTDTSPEVNVDSIAAETPSFTPTFEPSGIPTPSSSSSQVPGVSSSSQPVRITQAMILKMGQLAYSIDTYVDALTVRVTACESRQREASEVATLKVEIVKRADNEDAPRTTGDVPRNSATHVESDAETDEELISVCAEETHESKDEGIFRNLPDLIETITSTAAPSGFGTAIQSEATPGTNAHIQTAPSATETLIERETA</sequence>
<dbReference type="Pfam" id="PF20167">
    <property type="entry name" value="Transposase_32"/>
    <property type="match status" value="1"/>
</dbReference>
<feature type="compositionally biased region" description="Polar residues" evidence="1">
    <location>
        <begin position="291"/>
        <end position="305"/>
    </location>
</feature>
<feature type="region of interest" description="Disordered" evidence="1">
    <location>
        <begin position="134"/>
        <end position="159"/>
    </location>
</feature>
<evidence type="ECO:0000313" key="4">
    <source>
        <dbReference type="Proteomes" id="UP000824120"/>
    </source>
</evidence>
<accession>A0A9J5YLA4</accession>
<keyword evidence="4" id="KW-1185">Reference proteome</keyword>
<feature type="region of interest" description="Disordered" evidence="1">
    <location>
        <begin position="291"/>
        <end position="313"/>
    </location>
</feature>
<evidence type="ECO:0000259" key="2">
    <source>
        <dbReference type="Pfam" id="PF20167"/>
    </source>
</evidence>
<protein>
    <recommendedName>
        <fullName evidence="2">Putative plant transposon protein domain-containing protein</fullName>
    </recommendedName>
</protein>
<reference evidence="3 4" key="1">
    <citation type="submission" date="2020-09" db="EMBL/GenBank/DDBJ databases">
        <title>De no assembly of potato wild relative species, Solanum commersonii.</title>
        <authorList>
            <person name="Cho K."/>
        </authorList>
    </citation>
    <scope>NUCLEOTIDE SEQUENCE [LARGE SCALE GENOMIC DNA]</scope>
    <source>
        <strain evidence="3">LZ3.2</strain>
        <tissue evidence="3">Leaf</tissue>
    </source>
</reference>
<dbReference type="EMBL" id="JACXVP010000006">
    <property type="protein sequence ID" value="KAG5599726.1"/>
    <property type="molecule type" value="Genomic_DNA"/>
</dbReference>